<keyword evidence="1" id="KW-0732">Signal</keyword>
<organism evidence="2 3">
    <name type="scientific">Spirosoma linguale (strain ATCC 33905 / DSM 74 / LMG 10896 / Claus 1)</name>
    <dbReference type="NCBI Taxonomy" id="504472"/>
    <lineage>
        <taxon>Bacteria</taxon>
        <taxon>Pseudomonadati</taxon>
        <taxon>Bacteroidota</taxon>
        <taxon>Cytophagia</taxon>
        <taxon>Cytophagales</taxon>
        <taxon>Cytophagaceae</taxon>
        <taxon>Spirosoma</taxon>
    </lineage>
</organism>
<keyword evidence="3" id="KW-1185">Reference proteome</keyword>
<proteinExistence type="predicted"/>
<evidence type="ECO:0000256" key="1">
    <source>
        <dbReference type="SAM" id="SignalP"/>
    </source>
</evidence>
<name>D2QIP7_SPILD</name>
<protein>
    <recommendedName>
        <fullName evidence="4">Outer membrane protein beta-barrel domain-containing protein</fullName>
    </recommendedName>
</protein>
<sequence>MKPLFTSLLILGLTFTNLYAQESMPAKPSRFGVGVFAGLNYTYPLIINQFAAHFNAHSDMLAGVDLRYKLTSLGSLHVQPSWTQVRDVRPVFSWALPVFSLSTIKIPVVYRHYVLPSGKLLFLETGISYNRIISSTYREEQIVNCIAAPCPSFFSGNLPPSTRSAVSGLAGIGVTIDGQKISIPITLRYERYLSNFLFPTPYDAGSTRVKFEGFSITTGVNF</sequence>
<evidence type="ECO:0008006" key="4">
    <source>
        <dbReference type="Google" id="ProtNLM"/>
    </source>
</evidence>
<evidence type="ECO:0000313" key="3">
    <source>
        <dbReference type="Proteomes" id="UP000002028"/>
    </source>
</evidence>
<gene>
    <name evidence="2" type="ordered locus">Slin_3983</name>
</gene>
<feature type="chain" id="PRO_5003035598" description="Outer membrane protein beta-barrel domain-containing protein" evidence="1">
    <location>
        <begin position="21"/>
        <end position="222"/>
    </location>
</feature>
<dbReference type="HOGENOM" id="CLU_1244682_0_0_10"/>
<dbReference type="AlphaFoldDB" id="D2QIP7"/>
<dbReference type="KEGG" id="sli:Slin_3983"/>
<evidence type="ECO:0000313" key="2">
    <source>
        <dbReference type="EMBL" id="ADB39973.1"/>
    </source>
</evidence>
<dbReference type="EMBL" id="CP001769">
    <property type="protein sequence ID" value="ADB39973.1"/>
    <property type="molecule type" value="Genomic_DNA"/>
</dbReference>
<accession>D2QIP7</accession>
<reference evidence="2 3" key="1">
    <citation type="journal article" date="2010" name="Stand. Genomic Sci.">
        <title>Complete genome sequence of Spirosoma linguale type strain (1).</title>
        <authorList>
            <person name="Lail K."/>
            <person name="Sikorski J."/>
            <person name="Saunders E."/>
            <person name="Lapidus A."/>
            <person name="Glavina Del Rio T."/>
            <person name="Copeland A."/>
            <person name="Tice H."/>
            <person name="Cheng J.-F."/>
            <person name="Lucas S."/>
            <person name="Nolan M."/>
            <person name="Bruce D."/>
            <person name="Goodwin L."/>
            <person name="Pitluck S."/>
            <person name="Ivanova N."/>
            <person name="Mavromatis K."/>
            <person name="Ovchinnikova G."/>
            <person name="Pati A."/>
            <person name="Chen A."/>
            <person name="Palaniappan K."/>
            <person name="Land M."/>
            <person name="Hauser L."/>
            <person name="Chang Y.-J."/>
            <person name="Jeffries C.D."/>
            <person name="Chain P."/>
            <person name="Brettin T."/>
            <person name="Detter J.C."/>
            <person name="Schuetze A."/>
            <person name="Rohde M."/>
            <person name="Tindall B.J."/>
            <person name="Goeker M."/>
            <person name="Bristow J."/>
            <person name="Eisen J.A."/>
            <person name="Markowitz V."/>
            <person name="Hugenholtz P."/>
            <person name="Kyrpides N.C."/>
            <person name="Klenk H.-P."/>
            <person name="Chen F."/>
        </authorList>
    </citation>
    <scope>NUCLEOTIDE SEQUENCE [LARGE SCALE GENOMIC DNA]</scope>
    <source>
        <strain evidence="3">ATCC 33905 / DSM 74 / LMG 10896 / Claus 1</strain>
    </source>
</reference>
<feature type="signal peptide" evidence="1">
    <location>
        <begin position="1"/>
        <end position="20"/>
    </location>
</feature>
<dbReference type="Proteomes" id="UP000002028">
    <property type="component" value="Chromosome"/>
</dbReference>
<dbReference type="RefSeq" id="WP_012928484.1">
    <property type="nucleotide sequence ID" value="NC_013730.1"/>
</dbReference>